<evidence type="ECO:0000256" key="6">
    <source>
        <dbReference type="ARBA" id="ARBA00022917"/>
    </source>
</evidence>
<evidence type="ECO:0000259" key="10">
    <source>
        <dbReference type="Pfam" id="PF00133"/>
    </source>
</evidence>
<dbReference type="CDD" id="cd00812">
    <property type="entry name" value="LeuRS_core"/>
    <property type="match status" value="1"/>
</dbReference>
<dbReference type="SUPFAM" id="SSF52374">
    <property type="entry name" value="Nucleotidylyl transferase"/>
    <property type="match status" value="1"/>
</dbReference>
<dbReference type="SUPFAM" id="SSF47323">
    <property type="entry name" value="Anticodon-binding domain of a subclass of class I aminoacyl-tRNA synthetases"/>
    <property type="match status" value="1"/>
</dbReference>
<sequence>MSRKKLEDLLAIEKKIQKSWSEEKIFEEDAPVNGNQQKYMVTFPYPYMNGRLHLGHTFSLSKCEFAVGYQRLQGRKCLFPFGLHCTGMPIKASADKLKREIEEFGYPPTFPVEEIKEEEEETSSEVVIIDKSKGKKSKALAKTGGVKFQWEIMRSLGLTDEEIKAFTDAEHWLEYFPPLAQKDLMNMGAHIDWRRTFITTDKNPFYDSFVRWQFVRLKERAKVAFGKRYTIYSPKDGQPCMDHDRSTGEGVGPQEYTLIKMKVQELNGKLNSLAPKNVYLVAATLRPETMYGQTNCFIGPDLTYIAVEAKDGDYFICTRRAARNMAYQGILSTENEVRPVLELKGMDLMGLKLSAPLSGYQTIYTLPMLTVKEEKGTGIVTSVPSDSPDDFAALNDLKNKAPLREKYGISPEMVNFEPIPIIEVPEYGNLCAPAVCIALGIRSQNDKEKLTLAKEKVYLKSFYEGILLVGHFSGKRVQDVKKSLQNMLIKSNDALLYQEPEKQIISRSGDECVVALCDQWYLDYGEEKWRSVTQKSLNSIETFHDEVRKNFESTLDWLKGHACSRTYGLGTRLPWDDNWLIESLSDSTIYMAYYTICHMLHSDFDGAVGTEYDIKPEDMTREVWDYIFMQTEKMPSSRLSPTILDKLRNEFKYWYPVDLRVSGKDLVPNHLTYYLYNHVAIWPNNPELWPKAIRANGHLLLNSEKMSKSTGNFLTLSEAIERFGADGMRLALANAGDSIEDANFETNVADSGVLRMWTFIELVKELLEEKKHMRSSSDKSIIDNMFISEMNLKIKETNENYKLLMFKEALKTGFFEYSNLFHQYRERAQVQGGMHWELVELYLRSQVIILSPICPHICDYIWRTYLGEKKSILHALWPQVDEPDMALVNASEYLTDTSRKFRLRLKAHMTPPKGKKGNITVPEKPSHGTIWIAKTFPTWQSIILNSLREMYLKNQNVLPDNKEVSSVLGSIPELKKYTKKVMPFAQLIREKMKNYGVKALKNTLDFDERVILEENMAYLLGNLDLEGLDIKWTDQSDNERIKEEVVPGEPFLTLVTAPHLFITAVNPQPHTGLFSCTIPVYTDDKISAFISRLRKFERSIKPSMHIQLYKFKDPELGPRMLPTLSDPLRNVELIPEETLLHIKDSSVLFTCSGSSGSLGSIILYWVQ</sequence>
<keyword evidence="4 9" id="KW-0547">Nucleotide-binding</keyword>
<keyword evidence="7 9" id="KW-0030">Aminoacyl-tRNA synthetase</keyword>
<dbReference type="InterPro" id="IPR009080">
    <property type="entry name" value="tRNAsynth_Ia_anticodon-bd"/>
</dbReference>
<dbReference type="InterPro" id="IPR055416">
    <property type="entry name" value="RBD_LARS1"/>
</dbReference>
<feature type="domain" description="Leucine--tRNA ligase RagD-binding" evidence="13">
    <location>
        <begin position="932"/>
        <end position="1005"/>
    </location>
</feature>
<dbReference type="Gene3D" id="3.90.740.10">
    <property type="entry name" value="Valyl/Leucyl/Isoleucyl-tRNA synthetase, editing domain"/>
    <property type="match status" value="1"/>
</dbReference>
<dbReference type="GO" id="GO:0006429">
    <property type="term" value="P:leucyl-tRNA aminoacylation"/>
    <property type="evidence" value="ECO:0007669"/>
    <property type="project" value="InterPro"/>
</dbReference>
<dbReference type="GO" id="GO:0004823">
    <property type="term" value="F:leucine-tRNA ligase activity"/>
    <property type="evidence" value="ECO:0007669"/>
    <property type="project" value="UniProtKB-EC"/>
</dbReference>
<gene>
    <name evidence="14" type="primary">Lars</name>
    <name evidence="14" type="ORF">Anas_11632</name>
</gene>
<evidence type="ECO:0000259" key="13">
    <source>
        <dbReference type="Pfam" id="PF24810"/>
    </source>
</evidence>
<dbReference type="OrthoDB" id="10249672at2759"/>
<evidence type="ECO:0000313" key="15">
    <source>
        <dbReference type="Proteomes" id="UP000326759"/>
    </source>
</evidence>
<dbReference type="InterPro" id="IPR002300">
    <property type="entry name" value="aa-tRNA-synth_Ia"/>
</dbReference>
<evidence type="ECO:0000256" key="4">
    <source>
        <dbReference type="ARBA" id="ARBA00022741"/>
    </source>
</evidence>
<evidence type="ECO:0000313" key="14">
    <source>
        <dbReference type="EMBL" id="KAB7502653.1"/>
    </source>
</evidence>
<dbReference type="PANTHER" id="PTHR45794:SF1">
    <property type="entry name" value="LEUCINE--TRNA LIGASE, CYTOPLASMIC"/>
    <property type="match status" value="1"/>
</dbReference>
<comment type="similarity">
    <text evidence="1 9">Belongs to the class-I aminoacyl-tRNA synthetase family.</text>
</comment>
<dbReference type="AlphaFoldDB" id="A0A5N5T7L7"/>
<evidence type="ECO:0000256" key="1">
    <source>
        <dbReference type="ARBA" id="ARBA00005594"/>
    </source>
</evidence>
<dbReference type="InterPro" id="IPR054509">
    <property type="entry name" value="LARS1_ULD"/>
</dbReference>
<dbReference type="InterPro" id="IPR001412">
    <property type="entry name" value="aa-tRNA-synth_I_CS"/>
</dbReference>
<dbReference type="PANTHER" id="PTHR45794">
    <property type="entry name" value="LEUCYL-TRNA SYNTHETASE"/>
    <property type="match status" value="1"/>
</dbReference>
<keyword evidence="15" id="KW-1185">Reference proteome</keyword>
<dbReference type="Gene3D" id="3.40.50.620">
    <property type="entry name" value="HUPs"/>
    <property type="match status" value="1"/>
</dbReference>
<evidence type="ECO:0000256" key="3">
    <source>
        <dbReference type="ARBA" id="ARBA00022598"/>
    </source>
</evidence>
<dbReference type="Pfam" id="PF24810">
    <property type="entry name" value="RBD_LARS1"/>
    <property type="match status" value="1"/>
</dbReference>
<protein>
    <recommendedName>
        <fullName evidence="2">leucine--tRNA ligase</fullName>
        <ecNumber evidence="2">6.1.1.4</ecNumber>
    </recommendedName>
    <alternativeName>
        <fullName evidence="8">Leucyl-tRNA synthetase</fullName>
    </alternativeName>
</protein>
<evidence type="ECO:0000259" key="12">
    <source>
        <dbReference type="Pfam" id="PF22947"/>
    </source>
</evidence>
<dbReference type="InterPro" id="IPR004493">
    <property type="entry name" value="Leu-tRNA-synth_Ia_arc/euk"/>
</dbReference>
<organism evidence="14 15">
    <name type="scientific">Armadillidium nasatum</name>
    <dbReference type="NCBI Taxonomy" id="96803"/>
    <lineage>
        <taxon>Eukaryota</taxon>
        <taxon>Metazoa</taxon>
        <taxon>Ecdysozoa</taxon>
        <taxon>Arthropoda</taxon>
        <taxon>Crustacea</taxon>
        <taxon>Multicrustacea</taxon>
        <taxon>Malacostraca</taxon>
        <taxon>Eumalacostraca</taxon>
        <taxon>Peracarida</taxon>
        <taxon>Isopoda</taxon>
        <taxon>Oniscidea</taxon>
        <taxon>Crinocheta</taxon>
        <taxon>Armadillidiidae</taxon>
        <taxon>Armadillidium</taxon>
    </lineage>
</organism>
<reference evidence="14 15" key="1">
    <citation type="journal article" date="2019" name="PLoS Biol.">
        <title>Sex chromosomes control vertical transmission of feminizing Wolbachia symbionts in an isopod.</title>
        <authorList>
            <person name="Becking T."/>
            <person name="Chebbi M.A."/>
            <person name="Giraud I."/>
            <person name="Moumen B."/>
            <person name="Laverre T."/>
            <person name="Caubet Y."/>
            <person name="Peccoud J."/>
            <person name="Gilbert C."/>
            <person name="Cordaux R."/>
        </authorList>
    </citation>
    <scope>NUCLEOTIDE SEQUENCE [LARGE SCALE GENOMIC DNA]</scope>
    <source>
        <strain evidence="14">ANa2</strain>
        <tissue evidence="14">Whole body excluding digestive tract and cuticle</tissue>
    </source>
</reference>
<evidence type="ECO:0000259" key="11">
    <source>
        <dbReference type="Pfam" id="PF08264"/>
    </source>
</evidence>
<dbReference type="InterPro" id="IPR013155">
    <property type="entry name" value="M/V/L/I-tRNA-synth_anticd-bd"/>
</dbReference>
<feature type="domain" description="Methionyl/Valyl/Leucyl/Isoleucyl-tRNA synthetase anticodon-binding" evidence="11">
    <location>
        <begin position="783"/>
        <end position="902"/>
    </location>
</feature>
<feature type="domain" description="Leucine--tRNA ligase ubiquitin-like" evidence="12">
    <location>
        <begin position="1057"/>
        <end position="1166"/>
    </location>
</feature>
<dbReference type="InterPro" id="IPR014729">
    <property type="entry name" value="Rossmann-like_a/b/a_fold"/>
</dbReference>
<dbReference type="Pfam" id="PF22947">
    <property type="entry name" value="ULD_3"/>
    <property type="match status" value="1"/>
</dbReference>
<dbReference type="EMBL" id="SEYY01007033">
    <property type="protein sequence ID" value="KAB7502653.1"/>
    <property type="molecule type" value="Genomic_DNA"/>
</dbReference>
<dbReference type="Gene3D" id="1.10.730.10">
    <property type="entry name" value="Isoleucyl-tRNA Synthetase, Domain 1"/>
    <property type="match status" value="1"/>
</dbReference>
<keyword evidence="6 9" id="KW-0648">Protein biosynthesis</keyword>
<dbReference type="FunFam" id="3.90.740.10:FF:000001">
    <property type="entry name" value="Leucine--tRNA ligase, cytoplasmic"/>
    <property type="match status" value="1"/>
</dbReference>
<keyword evidence="5 9" id="KW-0067">ATP-binding</keyword>
<evidence type="ECO:0000256" key="9">
    <source>
        <dbReference type="RuleBase" id="RU363035"/>
    </source>
</evidence>
<dbReference type="Pfam" id="PF00133">
    <property type="entry name" value="tRNA-synt_1"/>
    <property type="match status" value="2"/>
</dbReference>
<dbReference type="Pfam" id="PF08264">
    <property type="entry name" value="Anticodon_1"/>
    <property type="match status" value="1"/>
</dbReference>
<dbReference type="PROSITE" id="PS00178">
    <property type="entry name" value="AA_TRNA_LIGASE_I"/>
    <property type="match status" value="1"/>
</dbReference>
<accession>A0A5N5T7L7</accession>
<dbReference type="NCBIfam" id="TIGR00395">
    <property type="entry name" value="leuS_arch"/>
    <property type="match status" value="1"/>
</dbReference>
<dbReference type="EC" id="6.1.1.4" evidence="2"/>
<evidence type="ECO:0000256" key="2">
    <source>
        <dbReference type="ARBA" id="ARBA00013164"/>
    </source>
</evidence>
<dbReference type="FunFam" id="3.40.50.620:FF:000326">
    <property type="entry name" value="Leucine--tRNA ligase, cytoplasmic"/>
    <property type="match status" value="1"/>
</dbReference>
<proteinExistence type="inferred from homology"/>
<comment type="caution">
    <text evidence="14">The sequence shown here is derived from an EMBL/GenBank/DDBJ whole genome shotgun (WGS) entry which is preliminary data.</text>
</comment>
<evidence type="ECO:0000256" key="8">
    <source>
        <dbReference type="ARBA" id="ARBA00030520"/>
    </source>
</evidence>
<feature type="domain" description="Aminoacyl-tRNA synthetase class Ia" evidence="10">
    <location>
        <begin position="16"/>
        <end position="97"/>
    </location>
</feature>
<name>A0A5N5T7L7_9CRUS</name>
<feature type="domain" description="Aminoacyl-tRNA synthetase class Ia" evidence="10">
    <location>
        <begin position="165"/>
        <end position="743"/>
    </location>
</feature>
<dbReference type="SUPFAM" id="SSF50677">
    <property type="entry name" value="ValRS/IleRS/LeuRS editing domain"/>
    <property type="match status" value="1"/>
</dbReference>
<evidence type="ECO:0000256" key="7">
    <source>
        <dbReference type="ARBA" id="ARBA00023146"/>
    </source>
</evidence>
<dbReference type="GO" id="GO:0005524">
    <property type="term" value="F:ATP binding"/>
    <property type="evidence" value="ECO:0007669"/>
    <property type="project" value="UniProtKB-KW"/>
</dbReference>
<dbReference type="InterPro" id="IPR009008">
    <property type="entry name" value="Val/Leu/Ile-tRNA-synth_edit"/>
</dbReference>
<dbReference type="NCBIfam" id="NF008957">
    <property type="entry name" value="PRK12300.1"/>
    <property type="match status" value="1"/>
</dbReference>
<dbReference type="Proteomes" id="UP000326759">
    <property type="component" value="Unassembled WGS sequence"/>
</dbReference>
<keyword evidence="3 9" id="KW-0436">Ligase</keyword>
<evidence type="ECO:0000256" key="5">
    <source>
        <dbReference type="ARBA" id="ARBA00022840"/>
    </source>
</evidence>
<dbReference type="GO" id="GO:0002161">
    <property type="term" value="F:aminoacyl-tRNA deacylase activity"/>
    <property type="evidence" value="ECO:0007669"/>
    <property type="project" value="InterPro"/>
</dbReference>